<reference evidence="3 4" key="1">
    <citation type="submission" date="2020-08" db="EMBL/GenBank/DDBJ databases">
        <title>Sequencing the genomes of 1000 actinobacteria strains.</title>
        <authorList>
            <person name="Klenk H.-P."/>
        </authorList>
    </citation>
    <scope>NUCLEOTIDE SEQUENCE [LARGE SCALE GENOMIC DNA]</scope>
    <source>
        <strain evidence="3 4">DSM 45518</strain>
    </source>
</reference>
<evidence type="ECO:0000256" key="1">
    <source>
        <dbReference type="SAM" id="SignalP"/>
    </source>
</evidence>
<dbReference type="PROSITE" id="PS51257">
    <property type="entry name" value="PROKAR_LIPOPROTEIN"/>
    <property type="match status" value="1"/>
</dbReference>
<dbReference type="RefSeq" id="WP_184949656.1">
    <property type="nucleotide sequence ID" value="NZ_BOMC01000013.1"/>
</dbReference>
<accession>A0A7W7CLG0</accession>
<dbReference type="AlphaFoldDB" id="A0A7W7CLG0"/>
<keyword evidence="1" id="KW-0732">Signal</keyword>
<sequence>MGARLVVTGTVLVALAGLGSLSACSGSDDEAPKKAAVEDTAGSLPKGDEATYLKAMRALDAGLVADEKTAIDNGYNLCMDAKNGMTTADQINDAINLFQTDIKKAQRILAISTTNLCKAPPSAGS</sequence>
<keyword evidence="4" id="KW-1185">Reference proteome</keyword>
<comment type="caution">
    <text evidence="3">The sequence shown here is derived from an EMBL/GenBank/DDBJ whole genome shotgun (WGS) entry which is preliminary data.</text>
</comment>
<protein>
    <recommendedName>
        <fullName evidence="2">DUF732 domain-containing protein</fullName>
    </recommendedName>
</protein>
<proteinExistence type="predicted"/>
<evidence type="ECO:0000313" key="4">
    <source>
        <dbReference type="Proteomes" id="UP000542742"/>
    </source>
</evidence>
<dbReference type="InterPro" id="IPR007969">
    <property type="entry name" value="DUF732"/>
</dbReference>
<organism evidence="3 4">
    <name type="scientific">Paractinoplanes abujensis</name>
    <dbReference type="NCBI Taxonomy" id="882441"/>
    <lineage>
        <taxon>Bacteria</taxon>
        <taxon>Bacillati</taxon>
        <taxon>Actinomycetota</taxon>
        <taxon>Actinomycetes</taxon>
        <taxon>Micromonosporales</taxon>
        <taxon>Micromonosporaceae</taxon>
        <taxon>Paractinoplanes</taxon>
    </lineage>
</organism>
<name>A0A7W7CLG0_9ACTN</name>
<dbReference type="Proteomes" id="UP000542742">
    <property type="component" value="Unassembled WGS sequence"/>
</dbReference>
<dbReference type="EMBL" id="JACHMF010000001">
    <property type="protein sequence ID" value="MBB4690732.1"/>
    <property type="molecule type" value="Genomic_DNA"/>
</dbReference>
<evidence type="ECO:0000259" key="2">
    <source>
        <dbReference type="Pfam" id="PF05305"/>
    </source>
</evidence>
<feature type="chain" id="PRO_5038797852" description="DUF732 domain-containing protein" evidence="1">
    <location>
        <begin position="26"/>
        <end position="125"/>
    </location>
</feature>
<feature type="domain" description="DUF732" evidence="2">
    <location>
        <begin position="49"/>
        <end position="117"/>
    </location>
</feature>
<dbReference type="Pfam" id="PF05305">
    <property type="entry name" value="DUF732"/>
    <property type="match status" value="1"/>
</dbReference>
<feature type="signal peptide" evidence="1">
    <location>
        <begin position="1"/>
        <end position="25"/>
    </location>
</feature>
<evidence type="ECO:0000313" key="3">
    <source>
        <dbReference type="EMBL" id="MBB4690732.1"/>
    </source>
</evidence>
<gene>
    <name evidence="3" type="ORF">BKA14_000880</name>
</gene>